<feature type="domain" description="VWFA" evidence="14">
    <location>
        <begin position="71"/>
        <end position="254"/>
    </location>
</feature>
<proteinExistence type="predicted"/>
<dbReference type="InterPro" id="IPR036465">
    <property type="entry name" value="vWFA_dom_sf"/>
</dbReference>
<dbReference type="CDD" id="cd01463">
    <property type="entry name" value="vWA_VGCC_like"/>
    <property type="match status" value="1"/>
</dbReference>
<keyword evidence="2" id="KW-0813">Transport</keyword>
<dbReference type="InterPro" id="IPR002035">
    <property type="entry name" value="VWF_A"/>
</dbReference>
<dbReference type="Pfam" id="PF08399">
    <property type="entry name" value="VWA_N"/>
    <property type="match status" value="1"/>
</dbReference>
<keyword evidence="7" id="KW-0106">Calcium</keyword>
<evidence type="ECO:0000256" key="7">
    <source>
        <dbReference type="ARBA" id="ARBA00022837"/>
    </source>
</evidence>
<accession>A0AAE1L2H2</accession>
<evidence type="ECO:0000256" key="8">
    <source>
        <dbReference type="ARBA" id="ARBA00022882"/>
    </source>
</evidence>
<evidence type="ECO:0000313" key="16">
    <source>
        <dbReference type="Proteomes" id="UP001286313"/>
    </source>
</evidence>
<keyword evidence="12" id="KW-0325">Glycoprotein</keyword>
<dbReference type="Pfam" id="PF00092">
    <property type="entry name" value="VWA"/>
    <property type="match status" value="1"/>
</dbReference>
<dbReference type="EMBL" id="JAWQEG010000145">
    <property type="protein sequence ID" value="KAK3894039.1"/>
    <property type="molecule type" value="Genomic_DNA"/>
</dbReference>
<evidence type="ECO:0000256" key="11">
    <source>
        <dbReference type="ARBA" id="ARBA00023136"/>
    </source>
</evidence>
<protein>
    <recommendedName>
        <fullName evidence="14">VWFA domain-containing protein</fullName>
    </recommendedName>
</protein>
<dbReference type="InterPro" id="IPR051173">
    <property type="entry name" value="Ca_channel_alpha-2/delta"/>
</dbReference>
<sequence>MEAIRWSGRLDRTFRSNYELDPTLSWQYFGSSTGFLRQYPAAEWMKDGDNPDLYDARLRSWYIEAANSPKDMIILLDESGSMKGLKKEIAKHVVLNILETLNENDFVNVFTFSKETHPLVPCFDDTLVQANLENLGQFKEELKEGEPRDIANFTKALTKAFELLQRKNSKYNKSGLGSQCNQAIMVVTDGAPGNFEDIFKTYNWPQLQVRMFTYLIGQEEKKVEHLNWMACANKGYFVHVTTLAEVREQVLKYIPVMARPMVMYQSNHPHRWTGVYADIADPKQTDWLWKQREQNRQKERTNNYRKLQNIMGNRDASLSNPWLLQDPNQVENFLEFGEFELTERDIARIKAEKEREMRVSIQSHS</sequence>
<evidence type="ECO:0000256" key="9">
    <source>
        <dbReference type="ARBA" id="ARBA00022989"/>
    </source>
</evidence>
<reference evidence="15" key="1">
    <citation type="submission" date="2023-10" db="EMBL/GenBank/DDBJ databases">
        <title>Genome assemblies of two species of porcelain crab, Petrolisthes cinctipes and Petrolisthes manimaculis (Anomura: Porcellanidae).</title>
        <authorList>
            <person name="Angst P."/>
        </authorList>
    </citation>
    <scope>NUCLEOTIDE SEQUENCE</scope>
    <source>
        <strain evidence="15">PB745_01</strain>
        <tissue evidence="15">Gill</tissue>
    </source>
</reference>
<comment type="caution">
    <text evidence="15">The sequence shown here is derived from an EMBL/GenBank/DDBJ whole genome shotgun (WGS) entry which is preliminary data.</text>
</comment>
<dbReference type="SUPFAM" id="SSF53300">
    <property type="entry name" value="vWA-like"/>
    <property type="match status" value="1"/>
</dbReference>
<dbReference type="InterPro" id="IPR013608">
    <property type="entry name" value="VWA_N"/>
</dbReference>
<dbReference type="PANTHER" id="PTHR10166">
    <property type="entry name" value="VOLTAGE-DEPENDENT CALCIUM CHANNEL SUBUNIT ALPHA-2/DELTA-RELATED"/>
    <property type="match status" value="1"/>
</dbReference>
<keyword evidence="6" id="KW-0732">Signal</keyword>
<evidence type="ECO:0000256" key="12">
    <source>
        <dbReference type="ARBA" id="ARBA00023180"/>
    </source>
</evidence>
<evidence type="ECO:0000313" key="15">
    <source>
        <dbReference type="EMBL" id="KAK3894039.1"/>
    </source>
</evidence>
<keyword evidence="13" id="KW-0407">Ion channel</keyword>
<evidence type="ECO:0000256" key="3">
    <source>
        <dbReference type="ARBA" id="ARBA00022568"/>
    </source>
</evidence>
<keyword evidence="5" id="KW-0812">Transmembrane</keyword>
<keyword evidence="3" id="KW-0109">Calcium transport</keyword>
<comment type="subcellular location">
    <subcellularLocation>
        <location evidence="1">Membrane</location>
        <topology evidence="1">Single-pass type I membrane protein</topology>
    </subcellularLocation>
</comment>
<evidence type="ECO:0000256" key="6">
    <source>
        <dbReference type="ARBA" id="ARBA00022729"/>
    </source>
</evidence>
<keyword evidence="11" id="KW-0472">Membrane</keyword>
<evidence type="ECO:0000259" key="14">
    <source>
        <dbReference type="PROSITE" id="PS50234"/>
    </source>
</evidence>
<keyword evidence="10" id="KW-0406">Ion transport</keyword>
<keyword evidence="9" id="KW-1133">Transmembrane helix</keyword>
<dbReference type="PROSITE" id="PS50234">
    <property type="entry name" value="VWFA"/>
    <property type="match status" value="1"/>
</dbReference>
<evidence type="ECO:0000256" key="10">
    <source>
        <dbReference type="ARBA" id="ARBA00023065"/>
    </source>
</evidence>
<name>A0AAE1L2H2_PETCI</name>
<evidence type="ECO:0000256" key="4">
    <source>
        <dbReference type="ARBA" id="ARBA00022673"/>
    </source>
</evidence>
<dbReference type="PANTHER" id="PTHR10166:SF37">
    <property type="entry name" value="STOLID, ISOFORM H"/>
    <property type="match status" value="1"/>
</dbReference>
<dbReference type="Gene3D" id="3.40.50.410">
    <property type="entry name" value="von Willebrand factor, type A domain"/>
    <property type="match status" value="1"/>
</dbReference>
<dbReference type="AlphaFoldDB" id="A0AAE1L2H2"/>
<evidence type="ECO:0000256" key="5">
    <source>
        <dbReference type="ARBA" id="ARBA00022692"/>
    </source>
</evidence>
<gene>
    <name evidence="15" type="ORF">Pcinc_002196</name>
</gene>
<dbReference type="Proteomes" id="UP001286313">
    <property type="component" value="Unassembled WGS sequence"/>
</dbReference>
<keyword evidence="16" id="KW-1185">Reference proteome</keyword>
<evidence type="ECO:0000256" key="1">
    <source>
        <dbReference type="ARBA" id="ARBA00004479"/>
    </source>
</evidence>
<keyword evidence="4" id="KW-0107">Calcium channel</keyword>
<dbReference type="GO" id="GO:0005245">
    <property type="term" value="F:voltage-gated calcium channel activity"/>
    <property type="evidence" value="ECO:0007669"/>
    <property type="project" value="TreeGrafter"/>
</dbReference>
<evidence type="ECO:0000256" key="13">
    <source>
        <dbReference type="ARBA" id="ARBA00023303"/>
    </source>
</evidence>
<evidence type="ECO:0000256" key="2">
    <source>
        <dbReference type="ARBA" id="ARBA00022448"/>
    </source>
</evidence>
<organism evidence="15 16">
    <name type="scientific">Petrolisthes cinctipes</name>
    <name type="common">Flat porcelain crab</name>
    <dbReference type="NCBI Taxonomy" id="88211"/>
    <lineage>
        <taxon>Eukaryota</taxon>
        <taxon>Metazoa</taxon>
        <taxon>Ecdysozoa</taxon>
        <taxon>Arthropoda</taxon>
        <taxon>Crustacea</taxon>
        <taxon>Multicrustacea</taxon>
        <taxon>Malacostraca</taxon>
        <taxon>Eumalacostraca</taxon>
        <taxon>Eucarida</taxon>
        <taxon>Decapoda</taxon>
        <taxon>Pleocyemata</taxon>
        <taxon>Anomura</taxon>
        <taxon>Galatheoidea</taxon>
        <taxon>Porcellanidae</taxon>
        <taxon>Petrolisthes</taxon>
    </lineage>
</organism>
<keyword evidence="8" id="KW-0851">Voltage-gated channel</keyword>
<dbReference type="SMART" id="SM00327">
    <property type="entry name" value="VWA"/>
    <property type="match status" value="1"/>
</dbReference>
<dbReference type="GO" id="GO:0005891">
    <property type="term" value="C:voltage-gated calcium channel complex"/>
    <property type="evidence" value="ECO:0007669"/>
    <property type="project" value="TreeGrafter"/>
</dbReference>
<dbReference type="FunFam" id="3.40.50.410:FF:000007">
    <property type="entry name" value="Calcium voltage-gated channel auxiliary subunit alpha2delta 3"/>
    <property type="match status" value="1"/>
</dbReference>